<accession>A0ABP9V292</accession>
<keyword evidence="4 6" id="KW-0460">Magnesium</keyword>
<dbReference type="PANTHER" id="PTHR47320">
    <property type="entry name" value="BIFUNCTIONAL URIDYLYLTRANSFERASE/URIDYLYL-REMOVING ENZYME"/>
    <property type="match status" value="1"/>
</dbReference>
<comment type="similarity">
    <text evidence="6">Belongs to the GlnD family.</text>
</comment>
<comment type="caution">
    <text evidence="9">The sequence shown here is derived from an EMBL/GenBank/DDBJ whole genome shotgun (WGS) entry which is preliminary data.</text>
</comment>
<dbReference type="GO" id="GO:0016779">
    <property type="term" value="F:nucleotidyltransferase activity"/>
    <property type="evidence" value="ECO:0007669"/>
    <property type="project" value="UniProtKB-KW"/>
</dbReference>
<comment type="function">
    <text evidence="6">Modifies, by uridylylation and deuridylylation, the PII regulatory proteins (GlnB and homologs), in response to the nitrogen status of the cell that GlnD senses through the glutamine level. Under low glutamine levels, catalyzes the conversion of the PII proteins and UTP to PII-UMP and PPi, while under higher glutamine levels, GlnD hydrolyzes PII-UMP to PII and UMP (deuridylylation). Thus, controls uridylylation state and activity of the PII proteins, and plays an important role in the regulation of nitrogen metabolism.</text>
</comment>
<dbReference type="InterPro" id="IPR013546">
    <property type="entry name" value="PII_UdlTrfase/GS_AdlTrfase"/>
</dbReference>
<evidence type="ECO:0000259" key="8">
    <source>
        <dbReference type="PROSITE" id="PS51831"/>
    </source>
</evidence>
<keyword evidence="5 6" id="KW-0511">Multifunctional enzyme</keyword>
<dbReference type="RefSeq" id="WP_346188845.1">
    <property type="nucleotide sequence ID" value="NZ_BAABRL010000007.1"/>
</dbReference>
<protein>
    <recommendedName>
        <fullName evidence="6">Bifunctional uridylyltransferase/uridylyl-removing enzyme</fullName>
        <shortName evidence="6">UTase/UR</shortName>
    </recommendedName>
    <alternativeName>
        <fullName evidence="6">Bifunctional [protein-PII] modification enzyme</fullName>
    </alternativeName>
    <alternativeName>
        <fullName evidence="6">Bifunctional nitrogen sensor protein</fullName>
    </alternativeName>
    <domain>
        <recommendedName>
            <fullName evidence="6">[Protein-PII] uridylyltransferase</fullName>
            <shortName evidence="6">PII uridylyltransferase</shortName>
            <shortName evidence="6">UTase</shortName>
            <ecNumber evidence="6">2.7.7.59</ecNumber>
        </recommendedName>
    </domain>
    <domain>
        <recommendedName>
            <fullName evidence="6">[Protein-PII]-UMP uridylyl-removing enzyme</fullName>
            <shortName evidence="6">UR</shortName>
            <ecNumber evidence="6">3.1.4.-</ecNumber>
        </recommendedName>
    </domain>
</protein>
<dbReference type="NCBIfam" id="TIGR01693">
    <property type="entry name" value="UTase_glnD"/>
    <property type="match status" value="1"/>
</dbReference>
<dbReference type="PANTHER" id="PTHR47320:SF1">
    <property type="entry name" value="BIFUNCTIONAL URIDYLYLTRANSFERASE_URIDYLYL-REMOVING ENZYME"/>
    <property type="match status" value="1"/>
</dbReference>
<feature type="domain" description="ACT" evidence="7">
    <location>
        <begin position="729"/>
        <end position="815"/>
    </location>
</feature>
<dbReference type="SUPFAM" id="SSF81593">
    <property type="entry name" value="Nucleotidyltransferase substrate binding subunit/domain"/>
    <property type="match status" value="1"/>
</dbReference>
<dbReference type="Pfam" id="PF01909">
    <property type="entry name" value="NTP_transf_2"/>
    <property type="match status" value="1"/>
</dbReference>
<feature type="domain" description="ACT" evidence="7">
    <location>
        <begin position="844"/>
        <end position="919"/>
    </location>
</feature>
<keyword evidence="2 6" id="KW-0548">Nucleotidyltransferase</keyword>
<keyword evidence="3 6" id="KW-0378">Hydrolase</keyword>
<sequence length="919" mass="107015">MQELLTKIREKAEAELLPVLMSDVPQAERAAAAKEFISETDELIRAKHVEGAGGLEVAGARSTMIDVVLESAFTAASNRCTGKLPGIALNAVGGYGRGQLNPGSDIDLLFLLSIPSHKLNACAKAFIQEILYLLWDSGIKVGHASRSINECLTEARSEQQSKTALMDTRLLAGDDVLYEDFKRRFQRDCIQKNPEDFFELRRQDINSRHRKYSHTVFLQEPHVKESCGGLRDYHNILWVSQAERGTSELEALVRERILTKRAYKELQEGYDFLHRVRNELHYHTGKSTDILTLQLQGVVATNFQYPEKSILRRCESFMRDYYRHTRNIYHHTTSLMEIFQLELDENENKGGWLRFLPKPKAKREEFDCFISRKGFIYPKNQDIFEDNPHMLMLMFQHTQLKNIKLSPQMRKLVKANWKLIDKEFRANKQNRETFRAMLERKGQVASVLRRMHRVGFLGRFMPEFGALDCLVQHEFFHRYTADEHTLRCIDQLDALIEDERPEREIYRRLLTDAPDPYALYIALILHDTGRAENVREHIDGSAILADRVCTRLNIKGSRRSLISFLVDHHLTFWRFATNRNLDDPAVIEEFASIMRDKERLSTLLLFTYADSNGTNEEAWSPWKESLMLQLYHSTLSFMEKGKEKYQAVLTEEISALKDETRSLLKEKYHEQLEHHFERMPRNYFRYRNSQNLAIHIRAVRRFLRRHEDNPERIQTDLRWISREDRAYTELIVTTWNKSYLIEKVSCALAANEINIIAADVYTRTDNIVCDIFHVCTVDHKPVTDSKTKKKVKEVFDQLMQQEDYDSSLYLKRKRNFLRKDKNEGALPFPVRAFVNQHLSSKYTAIEIQALDRIGLLHDLFLHIGKCGLATVHARICTEKGAAMDTIYVSNLDGTKVTDPEKLRELETTIQALVGFDNRD</sequence>
<dbReference type="SUPFAM" id="SSF81891">
    <property type="entry name" value="Poly A polymerase C-terminal region-like"/>
    <property type="match status" value="1"/>
</dbReference>
<dbReference type="EMBL" id="BAABRL010000007">
    <property type="protein sequence ID" value="GAA5496120.1"/>
    <property type="molecule type" value="Genomic_DNA"/>
</dbReference>
<dbReference type="PROSITE" id="PS51831">
    <property type="entry name" value="HD"/>
    <property type="match status" value="1"/>
</dbReference>
<dbReference type="Gene3D" id="1.20.120.330">
    <property type="entry name" value="Nucleotidyltransferases domain 2"/>
    <property type="match status" value="1"/>
</dbReference>
<feature type="domain" description="HD" evidence="8">
    <location>
        <begin position="481"/>
        <end position="603"/>
    </location>
</feature>
<organism evidence="9 10">
    <name type="scientific">Rubritalea halochordaticola</name>
    <dbReference type="NCBI Taxonomy" id="714537"/>
    <lineage>
        <taxon>Bacteria</taxon>
        <taxon>Pseudomonadati</taxon>
        <taxon>Verrucomicrobiota</taxon>
        <taxon>Verrucomicrobiia</taxon>
        <taxon>Verrucomicrobiales</taxon>
        <taxon>Rubritaleaceae</taxon>
        <taxon>Rubritalea</taxon>
    </lineage>
</organism>
<dbReference type="InterPro" id="IPR002934">
    <property type="entry name" value="Polymerase_NTP_transf_dom"/>
</dbReference>
<comment type="catalytic activity">
    <reaction evidence="6">
        <text>[protein-PII]-L-tyrosine + UTP = [protein-PII]-uridylyl-L-tyrosine + diphosphate</text>
        <dbReference type="Rhea" id="RHEA:13673"/>
        <dbReference type="Rhea" id="RHEA-COMP:12147"/>
        <dbReference type="Rhea" id="RHEA-COMP:12148"/>
        <dbReference type="ChEBI" id="CHEBI:33019"/>
        <dbReference type="ChEBI" id="CHEBI:46398"/>
        <dbReference type="ChEBI" id="CHEBI:46858"/>
        <dbReference type="ChEBI" id="CHEBI:90602"/>
        <dbReference type="EC" id="2.7.7.59"/>
    </reaction>
</comment>
<evidence type="ECO:0000256" key="6">
    <source>
        <dbReference type="HAMAP-Rule" id="MF_00277"/>
    </source>
</evidence>
<evidence type="ECO:0000256" key="5">
    <source>
        <dbReference type="ARBA" id="ARBA00023268"/>
    </source>
</evidence>
<feature type="region of interest" description="Uridylyltransferase" evidence="6">
    <location>
        <begin position="1"/>
        <end position="363"/>
    </location>
</feature>
<dbReference type="Gene3D" id="3.30.460.10">
    <property type="entry name" value="Beta Polymerase, domain 2"/>
    <property type="match status" value="1"/>
</dbReference>
<dbReference type="InterPro" id="IPR006674">
    <property type="entry name" value="HD_domain"/>
</dbReference>
<name>A0ABP9V292_9BACT</name>
<comment type="caution">
    <text evidence="6">Lacks conserved residue(s) required for the propagation of feature annotation.</text>
</comment>
<gene>
    <name evidence="6 9" type="primary">glnD</name>
    <name evidence="9" type="ORF">Rhal01_02302</name>
</gene>
<evidence type="ECO:0000313" key="10">
    <source>
        <dbReference type="Proteomes" id="UP001424741"/>
    </source>
</evidence>
<dbReference type="Proteomes" id="UP001424741">
    <property type="component" value="Unassembled WGS sequence"/>
</dbReference>
<dbReference type="EC" id="2.7.7.59" evidence="6"/>
<dbReference type="InterPro" id="IPR002912">
    <property type="entry name" value="ACT_dom"/>
</dbReference>
<evidence type="ECO:0000256" key="2">
    <source>
        <dbReference type="ARBA" id="ARBA00022695"/>
    </source>
</evidence>
<comment type="catalytic activity">
    <reaction evidence="6">
        <text>[protein-PII]-uridylyl-L-tyrosine + H2O = [protein-PII]-L-tyrosine + UMP + H(+)</text>
        <dbReference type="Rhea" id="RHEA:48600"/>
        <dbReference type="Rhea" id="RHEA-COMP:12147"/>
        <dbReference type="Rhea" id="RHEA-COMP:12148"/>
        <dbReference type="ChEBI" id="CHEBI:15377"/>
        <dbReference type="ChEBI" id="CHEBI:15378"/>
        <dbReference type="ChEBI" id="CHEBI:46858"/>
        <dbReference type="ChEBI" id="CHEBI:57865"/>
        <dbReference type="ChEBI" id="CHEBI:90602"/>
    </reaction>
</comment>
<evidence type="ECO:0000256" key="3">
    <source>
        <dbReference type="ARBA" id="ARBA00022801"/>
    </source>
</evidence>
<comment type="activity regulation">
    <text evidence="6">Uridylyltransferase (UTase) activity is inhibited by glutamine, while glutamine activates uridylyl-removing (UR) activity.</text>
</comment>
<comment type="domain">
    <text evidence="6">Has four distinct domains: an N-terminal nucleotidyltransferase (NT) domain responsible for UTase activity, a central HD domain that encodes UR activity, and two C-terminal ACT domains that seem to have a role in glutamine sensing.</text>
</comment>
<evidence type="ECO:0000256" key="4">
    <source>
        <dbReference type="ARBA" id="ARBA00022842"/>
    </source>
</evidence>
<dbReference type="SUPFAM" id="SSF81301">
    <property type="entry name" value="Nucleotidyltransferase"/>
    <property type="match status" value="1"/>
</dbReference>
<reference evidence="9 10" key="1">
    <citation type="submission" date="2024-02" db="EMBL/GenBank/DDBJ databases">
        <title>Rubritalea halochordaticola NBRC 107102.</title>
        <authorList>
            <person name="Ichikawa N."/>
            <person name="Katano-Makiyama Y."/>
            <person name="Hidaka K."/>
        </authorList>
    </citation>
    <scope>NUCLEOTIDE SEQUENCE [LARGE SCALE GENOMIC DNA]</scope>
    <source>
        <strain evidence="9 10">NBRC 107102</strain>
    </source>
</reference>
<dbReference type="PROSITE" id="PS51671">
    <property type="entry name" value="ACT"/>
    <property type="match status" value="2"/>
</dbReference>
<dbReference type="Gene3D" id="1.10.3090.10">
    <property type="entry name" value="cca-adding enzyme, domain 2"/>
    <property type="match status" value="1"/>
</dbReference>
<dbReference type="HAMAP" id="MF_00277">
    <property type="entry name" value="PII_uridylyl_transf"/>
    <property type="match status" value="1"/>
</dbReference>
<dbReference type="Pfam" id="PF08335">
    <property type="entry name" value="GlnD_UR_UTase"/>
    <property type="match status" value="1"/>
</dbReference>
<dbReference type="EC" id="3.1.4.-" evidence="6"/>
<dbReference type="InterPro" id="IPR043519">
    <property type="entry name" value="NT_sf"/>
</dbReference>
<evidence type="ECO:0000259" key="7">
    <source>
        <dbReference type="PROSITE" id="PS51671"/>
    </source>
</evidence>
<dbReference type="InterPro" id="IPR010043">
    <property type="entry name" value="UTase/UR"/>
</dbReference>
<proteinExistence type="inferred from homology"/>
<keyword evidence="10" id="KW-1185">Reference proteome</keyword>
<dbReference type="CDD" id="cd05401">
    <property type="entry name" value="NT_GlnE_GlnD_like"/>
    <property type="match status" value="1"/>
</dbReference>
<keyword evidence="1 6" id="KW-0808">Transferase</keyword>
<dbReference type="PIRSF" id="PIRSF006288">
    <property type="entry name" value="PII_uridyltransf"/>
    <property type="match status" value="1"/>
</dbReference>
<evidence type="ECO:0000256" key="1">
    <source>
        <dbReference type="ARBA" id="ARBA00022679"/>
    </source>
</evidence>
<evidence type="ECO:0000313" key="9">
    <source>
        <dbReference type="EMBL" id="GAA5496120.1"/>
    </source>
</evidence>
<comment type="cofactor">
    <cofactor evidence="6">
        <name>Mg(2+)</name>
        <dbReference type="ChEBI" id="CHEBI:18420"/>
    </cofactor>
</comment>